<dbReference type="PANTHER" id="PTHR43585">
    <property type="entry name" value="FUMIPYRROLE BIOSYNTHESIS PROTEIN C"/>
    <property type="match status" value="1"/>
</dbReference>
<gene>
    <name evidence="6" type="ORF">SAMN05192558_102227</name>
</gene>
<evidence type="ECO:0000313" key="6">
    <source>
        <dbReference type="EMBL" id="SDO21737.1"/>
    </source>
</evidence>
<dbReference type="EMBL" id="FNJB01000002">
    <property type="protein sequence ID" value="SDO21737.1"/>
    <property type="molecule type" value="Genomic_DNA"/>
</dbReference>
<feature type="domain" description="ATP-grasp" evidence="5">
    <location>
        <begin position="118"/>
        <end position="307"/>
    </location>
</feature>
<organism evidence="6 7">
    <name type="scientific">Actinokineospora alba</name>
    <dbReference type="NCBI Taxonomy" id="504798"/>
    <lineage>
        <taxon>Bacteria</taxon>
        <taxon>Bacillati</taxon>
        <taxon>Actinomycetota</taxon>
        <taxon>Actinomycetes</taxon>
        <taxon>Pseudonocardiales</taxon>
        <taxon>Pseudonocardiaceae</taxon>
        <taxon>Actinokineospora</taxon>
    </lineage>
</organism>
<keyword evidence="2 4" id="KW-0547">Nucleotide-binding</keyword>
<dbReference type="GO" id="GO:0046872">
    <property type="term" value="F:metal ion binding"/>
    <property type="evidence" value="ECO:0007669"/>
    <property type="project" value="InterPro"/>
</dbReference>
<dbReference type="GO" id="GO:0016874">
    <property type="term" value="F:ligase activity"/>
    <property type="evidence" value="ECO:0007669"/>
    <property type="project" value="UniProtKB-KW"/>
</dbReference>
<dbReference type="Pfam" id="PF18130">
    <property type="entry name" value="ATPgrasp_N"/>
    <property type="match status" value="1"/>
</dbReference>
<evidence type="ECO:0000256" key="1">
    <source>
        <dbReference type="ARBA" id="ARBA00022598"/>
    </source>
</evidence>
<evidence type="ECO:0000256" key="4">
    <source>
        <dbReference type="PROSITE-ProRule" id="PRU00409"/>
    </source>
</evidence>
<accession>A0A1H0HRH1</accession>
<keyword evidence="3 4" id="KW-0067">ATP-binding</keyword>
<evidence type="ECO:0000259" key="5">
    <source>
        <dbReference type="PROSITE" id="PS50975"/>
    </source>
</evidence>
<dbReference type="InterPro" id="IPR052032">
    <property type="entry name" value="ATP-dep_AA_Ligase"/>
</dbReference>
<dbReference type="OrthoDB" id="24041at2"/>
<keyword evidence="7" id="KW-1185">Reference proteome</keyword>
<sequence>MRLYVTALPPTDAVTHGLLPAAARLGLETVLLTDRVEAHREAYRGLDCPPVVVEADVRDPGAVAARVRALASRFGRPAGLLSNSDHLQAVTALAAELLGLPAKPWAAAVRCKNKALARSVLAEAGLDVVRCGQLDPALPLSELASLAVPFPAVVKPREGVASEDALLVTDLADLAARVAEIRTRRPEATLVVEEYLAGDVRTYDTLGDGKSLYHFGSWRTSLGAPPHFAETRMEWAPRLPPAVEAHLRAQLAALGVGLGACHTEFVVDGDRARIIEVNYRLIGDTMDLICAELLGIDLFAQVIRLHLGESLPAGLPDPVGLARHARVDYVTADRAGVLVAAPPAGEFTVDGVRLGHRRMRDVGVAADWHGTNRDYLSAVHAIGPDRSTVDKTVEEFLAGQRWVIEPVVAA</sequence>
<dbReference type="InterPro" id="IPR041472">
    <property type="entry name" value="BL00235/CARNS1_N"/>
</dbReference>
<keyword evidence="1" id="KW-0436">Ligase</keyword>
<proteinExistence type="predicted"/>
<dbReference type="STRING" id="504798.SAMN05421871_10176"/>
<dbReference type="GO" id="GO:0005524">
    <property type="term" value="F:ATP binding"/>
    <property type="evidence" value="ECO:0007669"/>
    <property type="project" value="UniProtKB-UniRule"/>
</dbReference>
<dbReference type="PANTHER" id="PTHR43585:SF2">
    <property type="entry name" value="ATP-GRASP ENZYME FSQD"/>
    <property type="match status" value="1"/>
</dbReference>
<dbReference type="AlphaFoldDB" id="A0A1H0HRH1"/>
<dbReference type="Proteomes" id="UP000199651">
    <property type="component" value="Unassembled WGS sequence"/>
</dbReference>
<evidence type="ECO:0000313" key="7">
    <source>
        <dbReference type="Proteomes" id="UP000199651"/>
    </source>
</evidence>
<protein>
    <submittedName>
        <fullName evidence="6">Biotin carboxylase</fullName>
    </submittedName>
</protein>
<evidence type="ECO:0000256" key="3">
    <source>
        <dbReference type="ARBA" id="ARBA00022840"/>
    </source>
</evidence>
<dbReference type="RefSeq" id="WP_091370645.1">
    <property type="nucleotide sequence ID" value="NZ_FNDV01000001.1"/>
</dbReference>
<dbReference type="Gene3D" id="3.30.470.20">
    <property type="entry name" value="ATP-grasp fold, B domain"/>
    <property type="match status" value="1"/>
</dbReference>
<dbReference type="InterPro" id="IPR011761">
    <property type="entry name" value="ATP-grasp"/>
</dbReference>
<dbReference type="PROSITE" id="PS50975">
    <property type="entry name" value="ATP_GRASP"/>
    <property type="match status" value="1"/>
</dbReference>
<name>A0A1H0HRH1_9PSEU</name>
<reference evidence="7" key="1">
    <citation type="submission" date="2016-10" db="EMBL/GenBank/DDBJ databases">
        <authorList>
            <person name="Varghese N."/>
            <person name="Submissions S."/>
        </authorList>
    </citation>
    <scope>NUCLEOTIDE SEQUENCE [LARGE SCALE GENOMIC DNA]</scope>
    <source>
        <strain evidence="7">IBRC-M 10655</strain>
    </source>
</reference>
<dbReference type="SUPFAM" id="SSF56059">
    <property type="entry name" value="Glutathione synthetase ATP-binding domain-like"/>
    <property type="match status" value="1"/>
</dbReference>
<evidence type="ECO:0000256" key="2">
    <source>
        <dbReference type="ARBA" id="ARBA00022741"/>
    </source>
</evidence>